<dbReference type="InterPro" id="IPR031105">
    <property type="entry name" value="TRP_plant"/>
</dbReference>
<evidence type="ECO:0000256" key="1">
    <source>
        <dbReference type="ARBA" id="ARBA00004123"/>
    </source>
</evidence>
<evidence type="ECO:0000313" key="7">
    <source>
        <dbReference type="EMBL" id="KAK7293068.1"/>
    </source>
</evidence>
<comment type="caution">
    <text evidence="7">The sequence shown here is derived from an EMBL/GenBank/DDBJ whole genome shotgun (WGS) entry which is preliminary data.</text>
</comment>
<keyword evidence="8" id="KW-1185">Reference proteome</keyword>
<evidence type="ECO:0000313" key="8">
    <source>
        <dbReference type="Proteomes" id="UP001359559"/>
    </source>
</evidence>
<protein>
    <submittedName>
        <fullName evidence="7">Uncharacterized protein</fullName>
    </submittedName>
</protein>
<dbReference type="PROSITE" id="PS50090">
    <property type="entry name" value="MYB_LIKE"/>
    <property type="match status" value="1"/>
</dbReference>
<dbReference type="GO" id="GO:0005634">
    <property type="term" value="C:nucleus"/>
    <property type="evidence" value="ECO:0007669"/>
    <property type="project" value="UniProtKB-SubCell"/>
</dbReference>
<dbReference type="AlphaFoldDB" id="A0AAN9J8A6"/>
<reference evidence="7 8" key="1">
    <citation type="submission" date="2024-01" db="EMBL/GenBank/DDBJ databases">
        <title>The genomes of 5 underutilized Papilionoideae crops provide insights into root nodulation and disease resistance.</title>
        <authorList>
            <person name="Yuan L."/>
        </authorList>
    </citation>
    <scope>NUCLEOTIDE SEQUENCE [LARGE SCALE GENOMIC DNA]</scope>
    <source>
        <strain evidence="7">LY-2023</strain>
        <tissue evidence="7">Leaf</tissue>
    </source>
</reference>
<gene>
    <name evidence="7" type="ORF">RJT34_15929</name>
</gene>
<comment type="subcellular location">
    <subcellularLocation>
        <location evidence="1">Nucleus</location>
    </subcellularLocation>
</comment>
<evidence type="ECO:0000256" key="3">
    <source>
        <dbReference type="ARBA" id="ARBA00023242"/>
    </source>
</evidence>
<sequence>MVFQKRLNYGFNGYDVPVIPRASRSPRGRGTIRKKPDSSQIQAFEILASVAGNFLHENESSIPDNSASVKDPHAFSGITIEDKHEDEGFKGDLFEHGTCSEIASACVPGLLGKHDHQRIMGDSSFLGNHLEGQGQNVLEKEDEKIKGRSVNEKIVHIKGAEGITEPCHKTSKDSSSEINVEKPSLEGHRNLDSLPNGSAARKLVNRDDDENFVRCTQLNSKNEISGAPPGTLKLKDASPFVSDENNSTRDNSAFENSERMYPFKKRKFFNQTSSSASDRGSHCQGICDSSDTRVNGTNHSAAIEESSSMAGQQVHSGSRGCNVKLSIKSFKVPELFIDIPETATIGSLKRTVMEAVTAILGDELHVGILLQGKKVRDDSKTLIQTGISQDDKRHRLGFMLEPRHTPISPSSYNEDPCYLTTGSRPKLSRQSTSLMLQQGTYNVSQERSMIKIESCAEGDLNMDSSLADTSANNNMSKCRTLVAVPAINMEALAVVPFRRKSGNPDFAQRRIRRPFSVLEVEALVQAVEKLGTGRWRDVKQRAFDNAKHRTYVDLKDKWKTLVHTARISPQQRRGEPVPQELLDRVLAAHAYWSQQQCKHQLKPL</sequence>
<evidence type="ECO:0000256" key="4">
    <source>
        <dbReference type="SAM" id="MobiDB-lite"/>
    </source>
</evidence>
<feature type="domain" description="HTH myb-type" evidence="6">
    <location>
        <begin position="507"/>
        <end position="566"/>
    </location>
</feature>
<dbReference type="Proteomes" id="UP001359559">
    <property type="component" value="Unassembled WGS sequence"/>
</dbReference>
<keyword evidence="3" id="KW-0539">Nucleus</keyword>
<evidence type="ECO:0000256" key="2">
    <source>
        <dbReference type="ARBA" id="ARBA00023125"/>
    </source>
</evidence>
<feature type="region of interest" description="Disordered" evidence="4">
    <location>
        <begin position="221"/>
        <end position="254"/>
    </location>
</feature>
<dbReference type="InterPro" id="IPR001005">
    <property type="entry name" value="SANT/Myb"/>
</dbReference>
<dbReference type="CDD" id="cd11660">
    <property type="entry name" value="SANT_TRF"/>
    <property type="match status" value="1"/>
</dbReference>
<dbReference type="PROSITE" id="PS51294">
    <property type="entry name" value="HTH_MYB"/>
    <property type="match status" value="1"/>
</dbReference>
<feature type="compositionally biased region" description="Polar residues" evidence="4">
    <location>
        <begin position="243"/>
        <end position="254"/>
    </location>
</feature>
<dbReference type="InterPro" id="IPR017930">
    <property type="entry name" value="Myb_dom"/>
</dbReference>
<proteinExistence type="predicted"/>
<feature type="domain" description="Myb-like" evidence="5">
    <location>
        <begin position="507"/>
        <end position="562"/>
    </location>
</feature>
<dbReference type="GO" id="GO:0042162">
    <property type="term" value="F:telomeric DNA binding"/>
    <property type="evidence" value="ECO:0007669"/>
    <property type="project" value="UniProtKB-ARBA"/>
</dbReference>
<accession>A0AAN9J8A6</accession>
<dbReference type="Pfam" id="PF23603">
    <property type="entry name" value="Ubiquitin_TPR1"/>
    <property type="match status" value="1"/>
</dbReference>
<keyword evidence="2" id="KW-0238">DNA-binding</keyword>
<name>A0AAN9J8A6_CLITE</name>
<dbReference type="SMART" id="SM00717">
    <property type="entry name" value="SANT"/>
    <property type="match status" value="1"/>
</dbReference>
<evidence type="ECO:0000259" key="6">
    <source>
        <dbReference type="PROSITE" id="PS51294"/>
    </source>
</evidence>
<dbReference type="SUPFAM" id="SSF46689">
    <property type="entry name" value="Homeodomain-like"/>
    <property type="match status" value="1"/>
</dbReference>
<dbReference type="PANTHER" id="PTHR21717">
    <property type="entry name" value="TELOMERIC REPEAT BINDING PROTEIN"/>
    <property type="match status" value="1"/>
</dbReference>
<dbReference type="Gene3D" id="1.10.246.220">
    <property type="match status" value="1"/>
</dbReference>
<dbReference type="InterPro" id="IPR009057">
    <property type="entry name" value="Homeodomain-like_sf"/>
</dbReference>
<dbReference type="EMBL" id="JAYKXN010000004">
    <property type="protein sequence ID" value="KAK7293068.1"/>
    <property type="molecule type" value="Genomic_DNA"/>
</dbReference>
<dbReference type="Pfam" id="PF00249">
    <property type="entry name" value="Myb_DNA-binding"/>
    <property type="match status" value="1"/>
</dbReference>
<evidence type="ECO:0000259" key="5">
    <source>
        <dbReference type="PROSITE" id="PS50090"/>
    </source>
</evidence>
<dbReference type="InterPro" id="IPR029071">
    <property type="entry name" value="Ubiquitin-like_domsf"/>
</dbReference>
<dbReference type="PANTHER" id="PTHR21717:SF56">
    <property type="entry name" value="TELOMERE-BINDING PROTEIN, PUTATIVE-RELATED"/>
    <property type="match status" value="1"/>
</dbReference>
<dbReference type="InterPro" id="IPR057625">
    <property type="entry name" value="TPR1-6-like_ubiquitin"/>
</dbReference>
<organism evidence="7 8">
    <name type="scientific">Clitoria ternatea</name>
    <name type="common">Butterfly pea</name>
    <dbReference type="NCBI Taxonomy" id="43366"/>
    <lineage>
        <taxon>Eukaryota</taxon>
        <taxon>Viridiplantae</taxon>
        <taxon>Streptophyta</taxon>
        <taxon>Embryophyta</taxon>
        <taxon>Tracheophyta</taxon>
        <taxon>Spermatophyta</taxon>
        <taxon>Magnoliopsida</taxon>
        <taxon>eudicotyledons</taxon>
        <taxon>Gunneridae</taxon>
        <taxon>Pentapetalae</taxon>
        <taxon>rosids</taxon>
        <taxon>fabids</taxon>
        <taxon>Fabales</taxon>
        <taxon>Fabaceae</taxon>
        <taxon>Papilionoideae</taxon>
        <taxon>50 kb inversion clade</taxon>
        <taxon>NPAAA clade</taxon>
        <taxon>indigoferoid/millettioid clade</taxon>
        <taxon>Phaseoleae</taxon>
        <taxon>Clitoria</taxon>
    </lineage>
</organism>
<dbReference type="SUPFAM" id="SSF54236">
    <property type="entry name" value="Ubiquitin-like"/>
    <property type="match status" value="1"/>
</dbReference>